<evidence type="ECO:0000256" key="2">
    <source>
        <dbReference type="ARBA" id="ARBA00022695"/>
    </source>
</evidence>
<gene>
    <name evidence="4" type="ORF">LKD70_06795</name>
</gene>
<evidence type="ECO:0000256" key="1">
    <source>
        <dbReference type="ARBA" id="ARBA00022679"/>
    </source>
</evidence>
<dbReference type="InterPro" id="IPR029044">
    <property type="entry name" value="Nucleotide-diphossugar_trans"/>
</dbReference>
<keyword evidence="5" id="KW-1185">Reference proteome</keyword>
<dbReference type="Pfam" id="PF00483">
    <property type="entry name" value="NTP_transferase"/>
    <property type="match status" value="1"/>
</dbReference>
<dbReference type="Gene3D" id="3.90.550.10">
    <property type="entry name" value="Spore Coat Polysaccharide Biosynthesis Protein SpsA, Chain A"/>
    <property type="match status" value="1"/>
</dbReference>
<dbReference type="PANTHER" id="PTHR43584:SF5">
    <property type="entry name" value="PROTEIN LICC"/>
    <property type="match status" value="1"/>
</dbReference>
<comment type="caution">
    <text evidence="4">The sequence shown here is derived from an EMBL/GenBank/DDBJ whole genome shotgun (WGS) entry which is preliminary data.</text>
</comment>
<keyword evidence="2 4" id="KW-0548">Nucleotidyltransferase</keyword>
<keyword evidence="1" id="KW-0808">Transferase</keyword>
<evidence type="ECO:0000259" key="3">
    <source>
        <dbReference type="Pfam" id="PF00483"/>
    </source>
</evidence>
<evidence type="ECO:0000313" key="5">
    <source>
        <dbReference type="Proteomes" id="UP001198151"/>
    </source>
</evidence>
<dbReference type="PANTHER" id="PTHR43584">
    <property type="entry name" value="NUCLEOTIDYL TRANSFERASE"/>
    <property type="match status" value="1"/>
</dbReference>
<dbReference type="InterPro" id="IPR050065">
    <property type="entry name" value="GlmU-like"/>
</dbReference>
<dbReference type="RefSeq" id="WP_227707283.1">
    <property type="nucleotide sequence ID" value="NZ_JAJEQX010000009.1"/>
</dbReference>
<protein>
    <submittedName>
        <fullName evidence="4">Phosphocholine cytidylyltransferase family protein</fullName>
    </submittedName>
</protein>
<dbReference type="EMBL" id="JAJEQX010000009">
    <property type="protein sequence ID" value="MCC2254149.1"/>
    <property type="molecule type" value="Genomic_DNA"/>
</dbReference>
<accession>A0ABS8FWY7</accession>
<sequence>MHTVKRAVIMAAGIGNRMCPVTLTTAKPLIKVNGKRMIDTVIHALHANGIREIYVVAGYLKEQFYSLEKEYPGLSVIENPYYDTCNNISSLYVARDLIGDTIILDGDQIIYNPEILDPRFERSGYNCIWTDTDTDEWLLTVHGGIVTSCSRTGGRNGWQLFSISRWTEADGKQLKAHLEYEFETKMNRQIYWDDVALFCHPEDYRLGIREMKPGDVIEIDSIAELARTDESYKVFLAQSNRRARLKEGGLSK</sequence>
<proteinExistence type="predicted"/>
<reference evidence="4 5" key="1">
    <citation type="submission" date="2021-10" db="EMBL/GenBank/DDBJ databases">
        <title>Anaerobic single-cell dispensing facilitates the cultivation of human gut bacteria.</title>
        <authorList>
            <person name="Afrizal A."/>
        </authorList>
    </citation>
    <scope>NUCLEOTIDE SEQUENCE [LARGE SCALE GENOMIC DNA]</scope>
    <source>
        <strain evidence="4 5">CLA-AA-H200</strain>
    </source>
</reference>
<dbReference type="GO" id="GO:0016779">
    <property type="term" value="F:nucleotidyltransferase activity"/>
    <property type="evidence" value="ECO:0007669"/>
    <property type="project" value="UniProtKB-KW"/>
</dbReference>
<dbReference type="Proteomes" id="UP001198151">
    <property type="component" value="Unassembled WGS sequence"/>
</dbReference>
<dbReference type="SUPFAM" id="SSF53448">
    <property type="entry name" value="Nucleotide-diphospho-sugar transferases"/>
    <property type="match status" value="1"/>
</dbReference>
<dbReference type="CDD" id="cd02523">
    <property type="entry name" value="PC_cytidylyltransferase"/>
    <property type="match status" value="1"/>
</dbReference>
<evidence type="ECO:0000313" key="4">
    <source>
        <dbReference type="EMBL" id="MCC2254149.1"/>
    </source>
</evidence>
<dbReference type="InterPro" id="IPR005835">
    <property type="entry name" value="NTP_transferase_dom"/>
</dbReference>
<organism evidence="4 5">
    <name type="scientific">Ruminococcus turbiniformis</name>
    <dbReference type="NCBI Taxonomy" id="2881258"/>
    <lineage>
        <taxon>Bacteria</taxon>
        <taxon>Bacillati</taxon>
        <taxon>Bacillota</taxon>
        <taxon>Clostridia</taxon>
        <taxon>Eubacteriales</taxon>
        <taxon>Oscillospiraceae</taxon>
        <taxon>Ruminococcus</taxon>
    </lineage>
</organism>
<name>A0ABS8FWY7_9FIRM</name>
<feature type="domain" description="Nucleotidyl transferase" evidence="3">
    <location>
        <begin position="7"/>
        <end position="109"/>
    </location>
</feature>